<reference evidence="3" key="1">
    <citation type="submission" date="2016-10" db="EMBL/GenBank/DDBJ databases">
        <authorList>
            <person name="Varghese N."/>
            <person name="Submissions S."/>
        </authorList>
    </citation>
    <scope>NUCLEOTIDE SEQUENCE [LARGE SCALE GENOMIC DNA]</scope>
    <source>
        <strain evidence="3">DSM 17875</strain>
    </source>
</reference>
<keyword evidence="3" id="KW-1185">Reference proteome</keyword>
<evidence type="ECO:0000313" key="2">
    <source>
        <dbReference type="EMBL" id="SDU09755.1"/>
    </source>
</evidence>
<keyword evidence="2" id="KW-0808">Transferase</keyword>
<dbReference type="PANTHER" id="PTHR47829:SF3">
    <property type="entry name" value="AMINOGLYCOSIDE PHOSPHOTRANSFERASE DOMAIN-CONTAINING PROTEIN"/>
    <property type="match status" value="1"/>
</dbReference>
<proteinExistence type="predicted"/>
<sequence>MTDTTQANPGAKLVGVVHEFDVAGLAGWMSEHLPDFSGTASSLTVEQFQGGQSNPTYRVSCADGKCYILRRKPPGKLLPSAHAIDREYRLMLALSGSAVPVPKMYGLCDDPEVIGTAFYLMEYISGRILWDPALPGMSLAERKAHYAEINRVIAALHSVDYQAVGLGDFGKSGQFVERQVARWAKNYQAASEAPRIPAMDQLIEWLPKHLPPGDETSIAHGDFRLDNLMWHPTEPRVLAVLDWELSTLGHPLSDFAYLMMAWRLPADVFRGMGGEDFTALGIPTEAEFIADYCRRTNRENIPGYEYYLIFNMFRIAAILHGVWLRGLQGNASSDNALIMGRKAGQIADMAWAFARQQGDN</sequence>
<evidence type="ECO:0000313" key="3">
    <source>
        <dbReference type="Proteomes" id="UP000243232"/>
    </source>
</evidence>
<dbReference type="InterPro" id="IPR041726">
    <property type="entry name" value="ACAD10_11_N"/>
</dbReference>
<dbReference type="STRING" id="364197.SAMN05216296_1751"/>
<organism evidence="2 3">
    <name type="scientific">Pseudomonas pohangensis</name>
    <dbReference type="NCBI Taxonomy" id="364197"/>
    <lineage>
        <taxon>Bacteria</taxon>
        <taxon>Pseudomonadati</taxon>
        <taxon>Pseudomonadota</taxon>
        <taxon>Gammaproteobacteria</taxon>
        <taxon>Pseudomonadales</taxon>
        <taxon>Pseudomonadaceae</taxon>
        <taxon>Pseudomonas</taxon>
    </lineage>
</organism>
<dbReference type="Gene3D" id="3.30.200.20">
    <property type="entry name" value="Phosphorylase Kinase, domain 1"/>
    <property type="match status" value="1"/>
</dbReference>
<name>A0A1H2FQZ1_9PSED</name>
<protein>
    <submittedName>
        <fullName evidence="2">Predicted kinase, aminoglycoside phosphotransferase (APT) family</fullName>
    </submittedName>
</protein>
<feature type="domain" description="Aminoglycoside phosphotransferase" evidence="1">
    <location>
        <begin position="44"/>
        <end position="267"/>
    </location>
</feature>
<evidence type="ECO:0000259" key="1">
    <source>
        <dbReference type="Pfam" id="PF01636"/>
    </source>
</evidence>
<dbReference type="AlphaFoldDB" id="A0A1H2FQZ1"/>
<dbReference type="EMBL" id="LT629785">
    <property type="protein sequence ID" value="SDU09755.1"/>
    <property type="molecule type" value="Genomic_DNA"/>
</dbReference>
<dbReference type="SUPFAM" id="SSF56112">
    <property type="entry name" value="Protein kinase-like (PK-like)"/>
    <property type="match status" value="1"/>
</dbReference>
<dbReference type="Proteomes" id="UP000243232">
    <property type="component" value="Chromosome I"/>
</dbReference>
<dbReference type="InterPro" id="IPR002575">
    <property type="entry name" value="Aminoglycoside_PTrfase"/>
</dbReference>
<dbReference type="Pfam" id="PF01636">
    <property type="entry name" value="APH"/>
    <property type="match status" value="1"/>
</dbReference>
<dbReference type="CDD" id="cd05154">
    <property type="entry name" value="ACAD10_11_N-like"/>
    <property type="match status" value="1"/>
</dbReference>
<accession>A0A1H2FQZ1</accession>
<dbReference type="Gene3D" id="3.90.1200.10">
    <property type="match status" value="1"/>
</dbReference>
<dbReference type="PANTHER" id="PTHR47829">
    <property type="entry name" value="HYDROLASE, PUTATIVE (AFU_ORTHOLOGUE AFUA_1G12880)-RELATED"/>
    <property type="match status" value="1"/>
</dbReference>
<dbReference type="RefSeq" id="WP_090194234.1">
    <property type="nucleotide sequence ID" value="NZ_LT629785.1"/>
</dbReference>
<gene>
    <name evidence="2" type="ORF">SAMN05216296_1751</name>
</gene>
<keyword evidence="2" id="KW-0418">Kinase</keyword>
<dbReference type="GO" id="GO:0016301">
    <property type="term" value="F:kinase activity"/>
    <property type="evidence" value="ECO:0007669"/>
    <property type="project" value="UniProtKB-KW"/>
</dbReference>
<dbReference type="InterPro" id="IPR011009">
    <property type="entry name" value="Kinase-like_dom_sf"/>
</dbReference>
<dbReference type="InterPro" id="IPR052898">
    <property type="entry name" value="ACAD10-like"/>
</dbReference>
<dbReference type="OrthoDB" id="3806873at2"/>